<keyword evidence="3" id="KW-1003">Cell membrane</keyword>
<evidence type="ECO:0000256" key="7">
    <source>
        <dbReference type="SAM" id="Phobius"/>
    </source>
</evidence>
<dbReference type="AlphaFoldDB" id="A0A173ZP80"/>
<keyword evidence="4 7" id="KW-0812">Transmembrane</keyword>
<dbReference type="Gene3D" id="2.30.30.60">
    <property type="match status" value="1"/>
</dbReference>
<sequence>MQGYLISVLGKAQMFFGRHFLMAAAGSKNVSQSDANNVLETAGEVTAEATEEVNRFIEFFHDNIPNLISFGVKVVLALIFFFIGSKVIKWIRKVIRKSFERSNVDAGVKQFVDSMIKFSLYVILIFMIATNFGVESSSVAALIASAGVAIGLAVQGSLSNFAGGILILVLKPFTVGDYIIVTQENIEGTVKEIQIFYTKLATIDNQTVVVPNSILTNNSLTNVTARPERKLDLKVGISYEADLRKAKQIVEEKLRDDPSVIQDEEKRVFVDSLGDSAVVIGLRAWVKTDEYWTTRWRILEEIKLTFDEEGIEIPYNQLTVHMKTDEETTKGNGNTLGEN</sequence>
<comment type="similarity">
    <text evidence="2">Belongs to the MscS (TC 1.A.23) family.</text>
</comment>
<dbReference type="PROSITE" id="PS01246">
    <property type="entry name" value="UPF0003"/>
    <property type="match status" value="1"/>
</dbReference>
<dbReference type="RefSeq" id="WP_004845395.1">
    <property type="nucleotide sequence ID" value="NZ_AP028249.1"/>
</dbReference>
<dbReference type="Proteomes" id="UP000095787">
    <property type="component" value="Unassembled WGS sequence"/>
</dbReference>
<dbReference type="InterPro" id="IPR006686">
    <property type="entry name" value="MscS_channel_CS"/>
</dbReference>
<keyword evidence="6 7" id="KW-0472">Membrane</keyword>
<proteinExistence type="inferred from homology"/>
<feature type="domain" description="Mechanosensitive ion channel MscS" evidence="8">
    <location>
        <begin position="157"/>
        <end position="224"/>
    </location>
</feature>
<feature type="domain" description="Mechanosensitive ion channel MscS C-terminal" evidence="9">
    <location>
        <begin position="233"/>
        <end position="313"/>
    </location>
</feature>
<organism evidence="10 12">
    <name type="scientific">[Ruminococcus] torques</name>
    <dbReference type="NCBI Taxonomy" id="33039"/>
    <lineage>
        <taxon>Bacteria</taxon>
        <taxon>Bacillati</taxon>
        <taxon>Bacillota</taxon>
        <taxon>Clostridia</taxon>
        <taxon>Lachnospirales</taxon>
        <taxon>Lachnospiraceae</taxon>
        <taxon>Mediterraneibacter</taxon>
    </lineage>
</organism>
<dbReference type="Gene3D" id="3.30.70.100">
    <property type="match status" value="1"/>
</dbReference>
<dbReference type="InterPro" id="IPR011066">
    <property type="entry name" value="MscS_channel_C_sf"/>
</dbReference>
<reference evidence="11 13" key="2">
    <citation type="journal article" date="2019" name="Science, e1252229">
        <title>Invertible promoters mediate bacterial phase variation, antibiotic resistance, and host adaptation in the gut.</title>
        <authorList>
            <person name="Jiang X."/>
            <person name="Hall A.B."/>
            <person name="Arthur T.D."/>
            <person name="Plichta D.R."/>
            <person name="Covington C.T."/>
            <person name="Poyet M."/>
            <person name="Crothers J."/>
            <person name="Moses P.L."/>
            <person name="Tolonen A.C."/>
            <person name="Vlamakis H."/>
            <person name="Alm E.J."/>
            <person name="Xavier R.J."/>
        </authorList>
    </citation>
    <scope>NUCLEOTIDE SEQUENCE [LARGE SCALE GENOMIC DNA]</scope>
    <source>
        <strain evidence="11">Aa_0143</strain>
        <strain evidence="13">aa_0143</strain>
    </source>
</reference>
<dbReference type="InterPro" id="IPR011014">
    <property type="entry name" value="MscS_channel_TM-2"/>
</dbReference>
<dbReference type="Gene3D" id="1.10.287.1260">
    <property type="match status" value="1"/>
</dbReference>
<keyword evidence="5 7" id="KW-1133">Transmembrane helix</keyword>
<gene>
    <name evidence="10" type="primary">mscS</name>
    <name evidence="11" type="ORF">EAI93_01620</name>
    <name evidence="10" type="ORF">ERS852456_00780</name>
</gene>
<dbReference type="Pfam" id="PF21082">
    <property type="entry name" value="MS_channel_3rd"/>
    <property type="match status" value="1"/>
</dbReference>
<evidence type="ECO:0000313" key="11">
    <source>
        <dbReference type="EMBL" id="RYS82420.1"/>
    </source>
</evidence>
<evidence type="ECO:0000256" key="3">
    <source>
        <dbReference type="ARBA" id="ARBA00022475"/>
    </source>
</evidence>
<dbReference type="InterPro" id="IPR023408">
    <property type="entry name" value="MscS_beta-dom_sf"/>
</dbReference>
<evidence type="ECO:0000313" key="12">
    <source>
        <dbReference type="Proteomes" id="UP000095787"/>
    </source>
</evidence>
<dbReference type="PANTHER" id="PTHR30221">
    <property type="entry name" value="SMALL-CONDUCTANCE MECHANOSENSITIVE CHANNEL"/>
    <property type="match status" value="1"/>
</dbReference>
<evidence type="ECO:0000313" key="10">
    <source>
        <dbReference type="EMBL" id="CUN77390.1"/>
    </source>
</evidence>
<dbReference type="EMBL" id="RCYR01000001">
    <property type="protein sequence ID" value="RYS82420.1"/>
    <property type="molecule type" value="Genomic_DNA"/>
</dbReference>
<dbReference type="GO" id="GO:0008381">
    <property type="term" value="F:mechanosensitive monoatomic ion channel activity"/>
    <property type="evidence" value="ECO:0007669"/>
    <property type="project" value="InterPro"/>
</dbReference>
<dbReference type="GeneID" id="97329294"/>
<dbReference type="InterPro" id="IPR049278">
    <property type="entry name" value="MS_channel_C"/>
</dbReference>
<protein>
    <submittedName>
        <fullName evidence="11">Mechanosensitive ion channel family protein</fullName>
    </submittedName>
    <submittedName>
        <fullName evidence="10">Small-conductance mechanosensitive channel</fullName>
    </submittedName>
</protein>
<name>A0A173ZP80_9FIRM</name>
<comment type="subcellular location">
    <subcellularLocation>
        <location evidence="1">Cell membrane</location>
        <topology evidence="1">Multi-pass membrane protein</topology>
    </subcellularLocation>
</comment>
<evidence type="ECO:0000256" key="6">
    <source>
        <dbReference type="ARBA" id="ARBA00023136"/>
    </source>
</evidence>
<feature type="transmembrane region" description="Helical" evidence="7">
    <location>
        <begin position="140"/>
        <end position="170"/>
    </location>
</feature>
<dbReference type="SUPFAM" id="SSF82861">
    <property type="entry name" value="Mechanosensitive channel protein MscS (YggB), transmembrane region"/>
    <property type="match status" value="1"/>
</dbReference>
<evidence type="ECO:0000259" key="9">
    <source>
        <dbReference type="Pfam" id="PF21082"/>
    </source>
</evidence>
<dbReference type="SUPFAM" id="SSF82689">
    <property type="entry name" value="Mechanosensitive channel protein MscS (YggB), C-terminal domain"/>
    <property type="match status" value="1"/>
</dbReference>
<dbReference type="InterPro" id="IPR008910">
    <property type="entry name" value="MSC_TM_helix"/>
</dbReference>
<evidence type="ECO:0000256" key="1">
    <source>
        <dbReference type="ARBA" id="ARBA00004651"/>
    </source>
</evidence>
<feature type="transmembrane region" description="Helical" evidence="7">
    <location>
        <begin position="118"/>
        <end position="134"/>
    </location>
</feature>
<evidence type="ECO:0000259" key="8">
    <source>
        <dbReference type="Pfam" id="PF00924"/>
    </source>
</evidence>
<dbReference type="GO" id="GO:0005886">
    <property type="term" value="C:plasma membrane"/>
    <property type="evidence" value="ECO:0007669"/>
    <property type="project" value="UniProtKB-SubCell"/>
</dbReference>
<dbReference type="EMBL" id="CYZO01000008">
    <property type="protein sequence ID" value="CUN77390.1"/>
    <property type="molecule type" value="Genomic_DNA"/>
</dbReference>
<dbReference type="InterPro" id="IPR006685">
    <property type="entry name" value="MscS_channel_2nd"/>
</dbReference>
<reference evidence="10 12" key="1">
    <citation type="submission" date="2015-09" db="EMBL/GenBank/DDBJ databases">
        <authorList>
            <consortium name="Pathogen Informatics"/>
        </authorList>
    </citation>
    <scope>NUCLEOTIDE SEQUENCE [LARGE SCALE GENOMIC DNA]</scope>
    <source>
        <strain evidence="10 12">2789STDY5834841</strain>
    </source>
</reference>
<dbReference type="SUPFAM" id="SSF50182">
    <property type="entry name" value="Sm-like ribonucleoproteins"/>
    <property type="match status" value="1"/>
</dbReference>
<dbReference type="PANTHER" id="PTHR30221:SF1">
    <property type="entry name" value="SMALL-CONDUCTANCE MECHANOSENSITIVE CHANNEL"/>
    <property type="match status" value="1"/>
</dbReference>
<dbReference type="InterPro" id="IPR010920">
    <property type="entry name" value="LSM_dom_sf"/>
</dbReference>
<evidence type="ECO:0000256" key="4">
    <source>
        <dbReference type="ARBA" id="ARBA00022692"/>
    </source>
</evidence>
<feature type="transmembrane region" description="Helical" evidence="7">
    <location>
        <begin position="67"/>
        <end position="88"/>
    </location>
</feature>
<evidence type="ECO:0000313" key="13">
    <source>
        <dbReference type="Proteomes" id="UP000292665"/>
    </source>
</evidence>
<accession>A0A173ZP80</accession>
<dbReference type="Pfam" id="PF05552">
    <property type="entry name" value="MS_channel_1st_1"/>
    <property type="match status" value="1"/>
</dbReference>
<dbReference type="Proteomes" id="UP000292665">
    <property type="component" value="Unassembled WGS sequence"/>
</dbReference>
<evidence type="ECO:0000256" key="5">
    <source>
        <dbReference type="ARBA" id="ARBA00022989"/>
    </source>
</evidence>
<dbReference type="Pfam" id="PF00924">
    <property type="entry name" value="MS_channel_2nd"/>
    <property type="match status" value="1"/>
</dbReference>
<dbReference type="InterPro" id="IPR045275">
    <property type="entry name" value="MscS_archaea/bacteria_type"/>
</dbReference>
<evidence type="ECO:0000256" key="2">
    <source>
        <dbReference type="ARBA" id="ARBA00008017"/>
    </source>
</evidence>